<keyword evidence="7" id="KW-0418">Kinase</keyword>
<dbReference type="SMART" id="SM00220">
    <property type="entry name" value="S_TKc"/>
    <property type="match status" value="1"/>
</dbReference>
<dbReference type="InterPro" id="IPR003116">
    <property type="entry name" value="RBD_dom"/>
</dbReference>
<evidence type="ECO:0000259" key="12">
    <source>
        <dbReference type="PROSITE" id="PS50011"/>
    </source>
</evidence>
<evidence type="ECO:0000259" key="14">
    <source>
        <dbReference type="PROSITE" id="PS50898"/>
    </source>
</evidence>
<evidence type="ECO:0000256" key="9">
    <source>
        <dbReference type="ARBA" id="ARBA00022840"/>
    </source>
</evidence>
<name>T1KNL1_TETUR</name>
<feature type="compositionally biased region" description="Polar residues" evidence="11">
    <location>
        <begin position="225"/>
        <end position="252"/>
    </location>
</feature>
<feature type="compositionally biased region" description="Low complexity" evidence="11">
    <location>
        <begin position="285"/>
        <end position="294"/>
    </location>
</feature>
<dbReference type="InterPro" id="IPR000719">
    <property type="entry name" value="Prot_kinase_dom"/>
</dbReference>
<dbReference type="InterPro" id="IPR020454">
    <property type="entry name" value="DAG/PE-bd"/>
</dbReference>
<feature type="domain" description="RBD" evidence="14">
    <location>
        <begin position="37"/>
        <end position="107"/>
    </location>
</feature>
<dbReference type="SUPFAM" id="SSF56112">
    <property type="entry name" value="Protein kinase-like (PK-like)"/>
    <property type="match status" value="1"/>
</dbReference>
<reference evidence="15" key="2">
    <citation type="submission" date="2015-06" db="UniProtKB">
        <authorList>
            <consortium name="EnsemblMetazoa"/>
        </authorList>
    </citation>
    <scope>IDENTIFICATION</scope>
</reference>
<evidence type="ECO:0000256" key="3">
    <source>
        <dbReference type="ARBA" id="ARBA00022527"/>
    </source>
</evidence>
<evidence type="ECO:0000256" key="5">
    <source>
        <dbReference type="ARBA" id="ARBA00022723"/>
    </source>
</evidence>
<dbReference type="InterPro" id="IPR011009">
    <property type="entry name" value="Kinase-like_dom_sf"/>
</dbReference>
<dbReference type="SMART" id="SM00109">
    <property type="entry name" value="C1"/>
    <property type="match status" value="1"/>
</dbReference>
<evidence type="ECO:0000256" key="10">
    <source>
        <dbReference type="PROSITE-ProRule" id="PRU10141"/>
    </source>
</evidence>
<feature type="binding site" evidence="10">
    <location>
        <position position="380"/>
    </location>
    <ligand>
        <name>ATP</name>
        <dbReference type="ChEBI" id="CHEBI:30616"/>
    </ligand>
</feature>
<dbReference type="PROSITE" id="PS00107">
    <property type="entry name" value="PROTEIN_KINASE_ATP"/>
    <property type="match status" value="1"/>
</dbReference>
<dbReference type="SUPFAM" id="SSF57889">
    <property type="entry name" value="Cysteine-rich domain"/>
    <property type="match status" value="1"/>
</dbReference>
<feature type="compositionally biased region" description="Low complexity" evidence="11">
    <location>
        <begin position="199"/>
        <end position="221"/>
    </location>
</feature>
<dbReference type="HOGENOM" id="CLU_023684_1_0_1"/>
<evidence type="ECO:0000256" key="4">
    <source>
        <dbReference type="ARBA" id="ARBA00022679"/>
    </source>
</evidence>
<keyword evidence="8" id="KW-0862">Zinc</keyword>
<dbReference type="InterPro" id="IPR008271">
    <property type="entry name" value="Ser/Thr_kinase_AS"/>
</dbReference>
<dbReference type="PROSITE" id="PS00479">
    <property type="entry name" value="ZF_DAG_PE_1"/>
    <property type="match status" value="1"/>
</dbReference>
<organism evidence="15 16">
    <name type="scientific">Tetranychus urticae</name>
    <name type="common">Two-spotted spider mite</name>
    <dbReference type="NCBI Taxonomy" id="32264"/>
    <lineage>
        <taxon>Eukaryota</taxon>
        <taxon>Metazoa</taxon>
        <taxon>Ecdysozoa</taxon>
        <taxon>Arthropoda</taxon>
        <taxon>Chelicerata</taxon>
        <taxon>Arachnida</taxon>
        <taxon>Acari</taxon>
        <taxon>Acariformes</taxon>
        <taxon>Trombidiformes</taxon>
        <taxon>Prostigmata</taxon>
        <taxon>Eleutherengona</taxon>
        <taxon>Raphignathae</taxon>
        <taxon>Tetranychoidea</taxon>
        <taxon>Tetranychidae</taxon>
        <taxon>Tetranychus</taxon>
    </lineage>
</organism>
<dbReference type="AlphaFoldDB" id="T1KNL1"/>
<dbReference type="InterPro" id="IPR002219">
    <property type="entry name" value="PKC_DAG/PE"/>
</dbReference>
<dbReference type="OrthoDB" id="774951at2759"/>
<feature type="region of interest" description="Disordered" evidence="11">
    <location>
        <begin position="285"/>
        <end position="340"/>
    </location>
</feature>
<dbReference type="GO" id="GO:0004709">
    <property type="term" value="F:MAP kinase kinase kinase activity"/>
    <property type="evidence" value="ECO:0007669"/>
    <property type="project" value="TreeGrafter"/>
</dbReference>
<dbReference type="KEGG" id="tut:107365833"/>
<dbReference type="Pfam" id="PF07714">
    <property type="entry name" value="PK_Tyr_Ser-Thr"/>
    <property type="match status" value="1"/>
</dbReference>
<gene>
    <name evidence="15" type="primary">107365833</name>
</gene>
<dbReference type="SUPFAM" id="SSF54236">
    <property type="entry name" value="Ubiquitin-like"/>
    <property type="match status" value="1"/>
</dbReference>
<dbReference type="PROSITE" id="PS50898">
    <property type="entry name" value="RBD"/>
    <property type="match status" value="1"/>
</dbReference>
<dbReference type="OMA" id="MYLMEYQ"/>
<feature type="compositionally biased region" description="Polar residues" evidence="11">
    <location>
        <begin position="295"/>
        <end position="311"/>
    </location>
</feature>
<dbReference type="GO" id="GO:0006950">
    <property type="term" value="P:response to stress"/>
    <property type="evidence" value="ECO:0007669"/>
    <property type="project" value="UniProtKB-ARBA"/>
</dbReference>
<dbReference type="PROSITE" id="PS50011">
    <property type="entry name" value="PROTEIN_KINASE_DOM"/>
    <property type="match status" value="1"/>
</dbReference>
<dbReference type="InterPro" id="IPR029071">
    <property type="entry name" value="Ubiquitin-like_domsf"/>
</dbReference>
<dbReference type="Gene3D" id="3.10.20.90">
    <property type="entry name" value="Phosphatidylinositol 3-kinase Catalytic Subunit, Chain A, domain 1"/>
    <property type="match status" value="1"/>
</dbReference>
<dbReference type="PRINTS" id="PR00008">
    <property type="entry name" value="DAGPEDOMAIN"/>
</dbReference>
<dbReference type="PANTHER" id="PTHR44329">
    <property type="entry name" value="SERINE/THREONINE-PROTEIN KINASE TNNI3K-RELATED"/>
    <property type="match status" value="1"/>
</dbReference>
<dbReference type="InterPro" id="IPR046349">
    <property type="entry name" value="C1-like_sf"/>
</dbReference>
<dbReference type="GO" id="GO:0046872">
    <property type="term" value="F:metal ion binding"/>
    <property type="evidence" value="ECO:0007669"/>
    <property type="project" value="UniProtKB-KW"/>
</dbReference>
<keyword evidence="3" id="KW-0723">Serine/threonine-protein kinase</keyword>
<sequence>MEQEQTQFYWNNSSLYGPGSDSVVGGPPMTPKSPLSSVVRAHLPNNEKTSFKVKAGQTVGEALKKAMDIRKLTPEICDVYTYTTHARIDWNQDISTLEGKEIVVEARASPIRTSISHNFVRKTFFSLAFCECCRRLLWHGFRCQTCNFRFHQRCASLVPSLCSPLNVDSSNYYGHLLALNNTNYYKASSNPSSGPYFQPPSQVSQHGVSSSSSSASEYQPPFNQIRESMNGSTRRKAQTSGFSQRERSTSAPNVYCVNQNNQSFSEEFHKYPTSSSGYNSIYTNNSEAANNATSPTRTQSAGGSPTNTRIGGQQWRPRARSADESSAKNLVNKGKPSTTGREQIEDWEIAHDEIFTGPRIGCGSFGTVYRGHWHGPVALKKLNVTNPTPAQLQAFKNEVAVLRKTRHVNILLFMGCVSKPQLTIVTQWCEGSSLYKHLHVLETKFELAQSIDICRQTAQGMDYLHAKNIIHRDLKTNNIFLHEDLTVKIGDFGLATVKTKWNGSQQFNQPTGSILWMAPEVIRMKDANPFSFQSDVYAFGIVMFELFTQQLPYSNINNKDQILFMVGRGILRPDLTKCRKDTPKAVIRLIEDCITFAKEDRPLFRQILASLESLSRSLPKIHRSTSEPTLNRTHIQSEDFWGPVCASPKTPINSQYTAFPFYSFT</sequence>
<feature type="region of interest" description="Disordered" evidence="11">
    <location>
        <begin position="190"/>
        <end position="252"/>
    </location>
</feature>
<dbReference type="EMBL" id="CAEY01000277">
    <property type="status" value="NOT_ANNOTATED_CDS"/>
    <property type="molecule type" value="Genomic_DNA"/>
</dbReference>
<dbReference type="Gene3D" id="3.30.200.20">
    <property type="entry name" value="Phosphorylase Kinase, domain 1"/>
    <property type="match status" value="1"/>
</dbReference>
<dbReference type="GO" id="GO:0005524">
    <property type="term" value="F:ATP binding"/>
    <property type="evidence" value="ECO:0007669"/>
    <property type="project" value="UniProtKB-UniRule"/>
</dbReference>
<evidence type="ECO:0000313" key="15">
    <source>
        <dbReference type="EnsemblMetazoa" id="tetur16g01360.1"/>
    </source>
</evidence>
<feature type="domain" description="Protein kinase" evidence="12">
    <location>
        <begin position="354"/>
        <end position="614"/>
    </location>
</feature>
<dbReference type="Gene3D" id="1.10.510.10">
    <property type="entry name" value="Transferase(Phosphotransferase) domain 1"/>
    <property type="match status" value="1"/>
</dbReference>
<dbReference type="SMART" id="SM00455">
    <property type="entry name" value="RBD"/>
    <property type="match status" value="1"/>
</dbReference>
<dbReference type="Gene3D" id="3.30.60.20">
    <property type="match status" value="1"/>
</dbReference>
<dbReference type="InterPro" id="IPR017441">
    <property type="entry name" value="Protein_kinase_ATP_BS"/>
</dbReference>
<keyword evidence="16" id="KW-1185">Reference proteome</keyword>
<keyword evidence="6 10" id="KW-0547">Nucleotide-binding</keyword>
<dbReference type="Pfam" id="PF02196">
    <property type="entry name" value="RBD"/>
    <property type="match status" value="1"/>
</dbReference>
<dbReference type="EC" id="2.7.11.1" evidence="2"/>
<comment type="similarity">
    <text evidence="1">Belongs to the protein kinase superfamily. TKL Ser/Thr protein kinase family. RAF subfamily.</text>
</comment>
<dbReference type="InterPro" id="IPR001245">
    <property type="entry name" value="Ser-Thr/Tyr_kinase_cat_dom"/>
</dbReference>
<evidence type="ECO:0000256" key="11">
    <source>
        <dbReference type="SAM" id="MobiDB-lite"/>
    </source>
</evidence>
<evidence type="ECO:0000256" key="2">
    <source>
        <dbReference type="ARBA" id="ARBA00012513"/>
    </source>
</evidence>
<dbReference type="Pfam" id="PF00130">
    <property type="entry name" value="C1_1"/>
    <property type="match status" value="1"/>
</dbReference>
<dbReference type="CDD" id="cd20811">
    <property type="entry name" value="C1_Raf"/>
    <property type="match status" value="1"/>
</dbReference>
<evidence type="ECO:0000256" key="8">
    <source>
        <dbReference type="ARBA" id="ARBA00022833"/>
    </source>
</evidence>
<dbReference type="CDD" id="cd14062">
    <property type="entry name" value="STKc_Raf"/>
    <property type="match status" value="1"/>
</dbReference>
<dbReference type="EnsemblMetazoa" id="tetur16g01360.1">
    <property type="protein sequence ID" value="tetur16g01360.1"/>
    <property type="gene ID" value="tetur16g01360"/>
</dbReference>
<keyword evidence="4" id="KW-0808">Transferase</keyword>
<keyword evidence="5" id="KW-0479">Metal-binding</keyword>
<dbReference type="eggNOG" id="KOG0193">
    <property type="taxonomic scope" value="Eukaryota"/>
</dbReference>
<dbReference type="InterPro" id="IPR051681">
    <property type="entry name" value="Ser/Thr_Kinases-Pseudokinases"/>
</dbReference>
<accession>T1KNL1</accession>
<dbReference type="STRING" id="32264.T1KNL1"/>
<protein>
    <recommendedName>
        <fullName evidence="2">non-specific serine/threonine protein kinase</fullName>
        <ecNumber evidence="2">2.7.11.1</ecNumber>
    </recommendedName>
</protein>
<dbReference type="PANTHER" id="PTHR44329:SF262">
    <property type="entry name" value="RAF HOMOLOG SERINE_THREONINE-PROTEIN KINASE RAF"/>
    <property type="match status" value="1"/>
</dbReference>
<evidence type="ECO:0000259" key="13">
    <source>
        <dbReference type="PROSITE" id="PS50081"/>
    </source>
</evidence>
<evidence type="ECO:0000313" key="16">
    <source>
        <dbReference type="Proteomes" id="UP000015104"/>
    </source>
</evidence>
<dbReference type="FunFam" id="3.30.200.20:FF:000024">
    <property type="entry name" value="B-Raf proto-oncogene serine/threonine-protein kinase"/>
    <property type="match status" value="1"/>
</dbReference>
<proteinExistence type="inferred from homology"/>
<reference evidence="16" key="1">
    <citation type="submission" date="2011-08" db="EMBL/GenBank/DDBJ databases">
        <authorList>
            <person name="Rombauts S."/>
        </authorList>
    </citation>
    <scope>NUCLEOTIDE SEQUENCE</scope>
    <source>
        <strain evidence="16">London</strain>
    </source>
</reference>
<evidence type="ECO:0000256" key="7">
    <source>
        <dbReference type="ARBA" id="ARBA00022777"/>
    </source>
</evidence>
<feature type="domain" description="Phorbol-ester/DAG-type" evidence="13">
    <location>
        <begin position="116"/>
        <end position="162"/>
    </location>
</feature>
<dbReference type="CDD" id="cd01816">
    <property type="entry name" value="RBD_RAF"/>
    <property type="match status" value="1"/>
</dbReference>
<dbReference type="FunFam" id="1.10.510.10:FF:000036">
    <property type="entry name" value="RAF proto-oncogene serine/threonine-protein kinase"/>
    <property type="match status" value="1"/>
</dbReference>
<evidence type="ECO:0000256" key="1">
    <source>
        <dbReference type="ARBA" id="ARBA00010507"/>
    </source>
</evidence>
<evidence type="ECO:0000256" key="6">
    <source>
        <dbReference type="ARBA" id="ARBA00022741"/>
    </source>
</evidence>
<dbReference type="PROSITE" id="PS00108">
    <property type="entry name" value="PROTEIN_KINASE_ST"/>
    <property type="match status" value="1"/>
</dbReference>
<dbReference type="PROSITE" id="PS50081">
    <property type="entry name" value="ZF_DAG_PE_2"/>
    <property type="match status" value="1"/>
</dbReference>
<keyword evidence="9 10" id="KW-0067">ATP-binding</keyword>
<dbReference type="Proteomes" id="UP000015104">
    <property type="component" value="Unassembled WGS sequence"/>
</dbReference>